<gene>
    <name evidence="4" type="ORF">GC250_03410</name>
</gene>
<dbReference type="RefSeq" id="WP_156016291.1">
    <property type="nucleotide sequence ID" value="NZ_WGGD01000005.1"/>
</dbReference>
<dbReference type="PANTHER" id="PTHR46401">
    <property type="entry name" value="GLYCOSYLTRANSFERASE WBBK-RELATED"/>
    <property type="match status" value="1"/>
</dbReference>
<dbReference type="SUPFAM" id="SSF53756">
    <property type="entry name" value="UDP-Glycosyltransferase/glycogen phosphorylase"/>
    <property type="match status" value="1"/>
</dbReference>
<feature type="domain" description="Glycosyl transferase family 1" evidence="2">
    <location>
        <begin position="159"/>
        <end position="282"/>
    </location>
</feature>
<dbReference type="Proteomes" id="UP000470772">
    <property type="component" value="Unassembled WGS sequence"/>
</dbReference>
<name>A0A6A9QH18_SULME</name>
<comment type="caution">
    <text evidence="4">The sequence shown here is derived from an EMBL/GenBank/DDBJ whole genome shotgun (WGS) entry which is preliminary data.</text>
</comment>
<proteinExistence type="predicted"/>
<reference evidence="4 5" key="1">
    <citation type="submission" date="2019-10" db="EMBL/GenBank/DDBJ databases">
        <title>Sequencing and Assembly of Multiple Reported Metal-Biooxidizing Members of the Extremely Thermoacidophilic Archaeal Family Sulfolobaceae.</title>
        <authorList>
            <person name="Counts J.A."/>
            <person name="Kelly R.M."/>
        </authorList>
    </citation>
    <scope>NUCLEOTIDE SEQUENCE [LARGE SCALE GENOMIC DNA]</scope>
    <source>
        <strain evidence="4 5">DSM 6482</strain>
    </source>
</reference>
<dbReference type="InterPro" id="IPR001296">
    <property type="entry name" value="Glyco_trans_1"/>
</dbReference>
<dbReference type="Pfam" id="PF13439">
    <property type="entry name" value="Glyco_transf_4"/>
    <property type="match status" value="1"/>
</dbReference>
<evidence type="ECO:0000259" key="3">
    <source>
        <dbReference type="Pfam" id="PF13439"/>
    </source>
</evidence>
<evidence type="ECO:0000256" key="1">
    <source>
        <dbReference type="ARBA" id="ARBA00022679"/>
    </source>
</evidence>
<organism evidence="4 5">
    <name type="scientific">Sulfuracidifex metallicus DSM 6482 = JCM 9184</name>
    <dbReference type="NCBI Taxonomy" id="523847"/>
    <lineage>
        <taxon>Archaea</taxon>
        <taxon>Thermoproteota</taxon>
        <taxon>Thermoprotei</taxon>
        <taxon>Sulfolobales</taxon>
        <taxon>Sulfolobaceae</taxon>
        <taxon>Sulfuracidifex</taxon>
    </lineage>
</organism>
<accession>A0A6A9QH18</accession>
<dbReference type="Gene3D" id="3.40.50.2000">
    <property type="entry name" value="Glycogen Phosphorylase B"/>
    <property type="match status" value="2"/>
</dbReference>
<protein>
    <submittedName>
        <fullName evidence="4">Glycosyltransferase</fullName>
    </submittedName>
</protein>
<dbReference type="GO" id="GO:0016757">
    <property type="term" value="F:glycosyltransferase activity"/>
    <property type="evidence" value="ECO:0007669"/>
    <property type="project" value="InterPro"/>
</dbReference>
<dbReference type="Pfam" id="PF00534">
    <property type="entry name" value="Glycos_transf_1"/>
    <property type="match status" value="1"/>
</dbReference>
<evidence type="ECO:0000313" key="5">
    <source>
        <dbReference type="Proteomes" id="UP000470772"/>
    </source>
</evidence>
<dbReference type="AlphaFoldDB" id="A0A6A9QH18"/>
<evidence type="ECO:0000313" key="4">
    <source>
        <dbReference type="EMBL" id="MUN28517.1"/>
    </source>
</evidence>
<feature type="domain" description="Glycosyltransferase subfamily 4-like N-terminal" evidence="3">
    <location>
        <begin position="58"/>
        <end position="151"/>
    </location>
</feature>
<dbReference type="PANTHER" id="PTHR46401:SF2">
    <property type="entry name" value="GLYCOSYLTRANSFERASE WBBK-RELATED"/>
    <property type="match status" value="1"/>
</dbReference>
<keyword evidence="1 4" id="KW-0808">Transferase</keyword>
<evidence type="ECO:0000259" key="2">
    <source>
        <dbReference type="Pfam" id="PF00534"/>
    </source>
</evidence>
<keyword evidence="5" id="KW-1185">Reference proteome</keyword>
<dbReference type="EMBL" id="WGGD01000005">
    <property type="protein sequence ID" value="MUN28517.1"/>
    <property type="molecule type" value="Genomic_DNA"/>
</dbReference>
<dbReference type="InterPro" id="IPR028098">
    <property type="entry name" value="Glyco_trans_4-like_N"/>
</dbReference>
<sequence>MRVLLIAGKDDFNEDVSKVTGIGRYVREVYEGLKKQIDVEAYPLFDYSSIFSSVNSMIKGIFHDYSGYDIIHLLSPKPFFPLRKGKAKWITTVHDLFFLKYKESKPSPFMQKIYLKSMLSSDALIVVSSLIKEDVEKLGYKKKIFVVNPGIGEEFFTTPKKPEKKGEIKIGYIGRLDSQRKDLLRGIKVFRKIKEKNVIFELWGNYNPDSEIFKKIKKESEEDPRIRIMGPAPDEKLVEIYDSFDAFFFPTKEEGFGLPIVEAQARGVPGIVFSDARIPKEVCEYCIKVDEEFPSLDYVKSFKEKYYDRLRNNAIKLSWENSIKNLLNIYNNIKYYSKL</sequence>